<dbReference type="OrthoDB" id="5724405at2"/>
<proteinExistence type="predicted"/>
<organism evidence="2 3">
    <name type="scientific">Cocleimonas flava</name>
    <dbReference type="NCBI Taxonomy" id="634765"/>
    <lineage>
        <taxon>Bacteria</taxon>
        <taxon>Pseudomonadati</taxon>
        <taxon>Pseudomonadota</taxon>
        <taxon>Gammaproteobacteria</taxon>
        <taxon>Thiotrichales</taxon>
        <taxon>Thiotrichaceae</taxon>
        <taxon>Cocleimonas</taxon>
    </lineage>
</organism>
<comment type="caution">
    <text evidence="2">The sequence shown here is derived from an EMBL/GenBank/DDBJ whole genome shotgun (WGS) entry which is preliminary data.</text>
</comment>
<protein>
    <recommendedName>
        <fullName evidence="4">GTPase</fullName>
    </recommendedName>
</protein>
<dbReference type="EMBL" id="SMFQ01000002">
    <property type="protein sequence ID" value="TCJ88201.1"/>
    <property type="molecule type" value="Genomic_DNA"/>
</dbReference>
<reference evidence="2 3" key="1">
    <citation type="submission" date="2019-03" db="EMBL/GenBank/DDBJ databases">
        <title>Genomic Encyclopedia of Type Strains, Phase IV (KMG-IV): sequencing the most valuable type-strain genomes for metagenomic binning, comparative biology and taxonomic classification.</title>
        <authorList>
            <person name="Goeker M."/>
        </authorList>
    </citation>
    <scope>NUCLEOTIDE SEQUENCE [LARGE SCALE GENOMIC DNA]</scope>
    <source>
        <strain evidence="2 3">DSM 24830</strain>
    </source>
</reference>
<evidence type="ECO:0000313" key="3">
    <source>
        <dbReference type="Proteomes" id="UP000294887"/>
    </source>
</evidence>
<sequence length="579" mass="65696">MSISLFKKKNNSNETTKKSTPQAEPKLIDTIDIRSVSKARSWVGELPMMDMGETTRRLFAGITKLNQEPVSPQIRIDVTEILLPYVKMALENLDRHFQTRSFPLPERSQKVFDLKRSLLMELAGSYQLAALDMLTKNSVSKKKLLVSIGRAIQYMSSVIVNDYAVYAKNQKTIWHDIHHLYLLACENKIETKEIPHKDDVNGENFSIEEQYKLINLVALAAPNTLRHGEVTKVREFFVKTLNEVSIISNPDKVKSKFAHIALMNSDEPANLMPVSDLLNSPTSRIFDLSKVIKLIDQFVSLSEDSDLGTHYKLPMLTHSLAKRLVYVLTTIRNRRYKRFPRDEKASLVIKMQDVITMIRDNEPESFMDQINEDVEDDNIYEALAAEDNISSPWSDIDVEALADEREVQIHSWQIENSSSGGYGLKQVKNEASTARVGELVAIKDPNDTAGLWQVAVTRWMDAFKNIGLKMGLEILSLHGMVVQVDEISNRDISQKLPLEGVLLPTIDGARDEANLIFPGFIFQAEDELVITLGTRQQHVRITAIDDTVGNFAYCKYEVLEKEESADGSLESFEDVWEFL</sequence>
<dbReference type="RefSeq" id="WP_131903887.1">
    <property type="nucleotide sequence ID" value="NZ_BAAAFU010000008.1"/>
</dbReference>
<keyword evidence="3" id="KW-1185">Reference proteome</keyword>
<gene>
    <name evidence="2" type="ORF">EV695_0041</name>
</gene>
<evidence type="ECO:0000313" key="2">
    <source>
        <dbReference type="EMBL" id="TCJ88201.1"/>
    </source>
</evidence>
<evidence type="ECO:0008006" key="4">
    <source>
        <dbReference type="Google" id="ProtNLM"/>
    </source>
</evidence>
<name>A0A4R1FBU6_9GAMM</name>
<feature type="region of interest" description="Disordered" evidence="1">
    <location>
        <begin position="1"/>
        <end position="24"/>
    </location>
</feature>
<accession>A0A4R1FBU6</accession>
<feature type="compositionally biased region" description="Basic residues" evidence="1">
    <location>
        <begin position="1"/>
        <end position="10"/>
    </location>
</feature>
<evidence type="ECO:0000256" key="1">
    <source>
        <dbReference type="SAM" id="MobiDB-lite"/>
    </source>
</evidence>
<dbReference type="AlphaFoldDB" id="A0A4R1FBU6"/>
<dbReference type="Proteomes" id="UP000294887">
    <property type="component" value="Unassembled WGS sequence"/>
</dbReference>